<feature type="transmembrane region" description="Helical" evidence="8">
    <location>
        <begin position="74"/>
        <end position="91"/>
    </location>
</feature>
<dbReference type="GO" id="GO:0009103">
    <property type="term" value="P:lipopolysaccharide biosynthetic process"/>
    <property type="evidence" value="ECO:0007669"/>
    <property type="project" value="UniProtKB-ARBA"/>
</dbReference>
<evidence type="ECO:0000259" key="9">
    <source>
        <dbReference type="Pfam" id="PF13231"/>
    </source>
</evidence>
<feature type="transmembrane region" description="Helical" evidence="8">
    <location>
        <begin position="215"/>
        <end position="232"/>
    </location>
</feature>
<dbReference type="InterPro" id="IPR050297">
    <property type="entry name" value="LipidA_mod_glycosyltrf_83"/>
</dbReference>
<dbReference type="EMBL" id="MGBB01000056">
    <property type="protein sequence ID" value="OGK57765.1"/>
    <property type="molecule type" value="Genomic_DNA"/>
</dbReference>
<evidence type="ECO:0000256" key="5">
    <source>
        <dbReference type="ARBA" id="ARBA00022692"/>
    </source>
</evidence>
<feature type="transmembrane region" description="Helical" evidence="8">
    <location>
        <begin position="97"/>
        <end position="114"/>
    </location>
</feature>
<feature type="transmembrane region" description="Helical" evidence="8">
    <location>
        <begin position="147"/>
        <end position="164"/>
    </location>
</feature>
<feature type="transmembrane region" description="Helical" evidence="8">
    <location>
        <begin position="171"/>
        <end position="187"/>
    </location>
</feature>
<comment type="subcellular location">
    <subcellularLocation>
        <location evidence="1">Cell membrane</location>
        <topology evidence="1">Multi-pass membrane protein</topology>
    </subcellularLocation>
</comment>
<evidence type="ECO:0000256" key="6">
    <source>
        <dbReference type="ARBA" id="ARBA00022989"/>
    </source>
</evidence>
<organism evidence="10 11">
    <name type="scientific">Candidatus Roizmanbacteria bacterium RIFCSPLOWO2_02_FULL_41_9</name>
    <dbReference type="NCBI Taxonomy" id="1802077"/>
    <lineage>
        <taxon>Bacteria</taxon>
        <taxon>Candidatus Roizmaniibacteriota</taxon>
    </lineage>
</organism>
<sequence length="544" mass="63223">MKSWLALKNKPVIILLSVFTTIALFLHLYKINMGCLNADEAAFGYNAYSILKTGRDEYGNLLPLRLKSFGDYKLPLLAYLTVPFVGLLGLNEFSTRTVPVIIGIITPLLFYFLAKEITGDRRTGLIAAFLGSVSPWVQIITRHAHEASLAYLFISLAVFCLLRYRKTTAKPYLLLYSACSLLALFSYHSSRLLIIFLSGYLVVEQFLISRSLKRLWWPIVFAVIPLMIFFFSETIQPNTRVNNLLFYKTSGFSIAIEQFRKEDNNQFLRNKFTQAMQVLSKQYLSYFSPEFLAFQGDQNKRFGYPGMSPITPIEYIFLFIGLYYVFKKQLPKRLLLTGILLIAPLTAALTWQENSLTRSYFLIVPIIIIVSYGVAQFWQDVKGQLWKTMALIVLILMFVLFSLLTWDFYFNHYYKRPEVGFAWQCGYKELTQYVKNDYAKYNQFYITEKNGQPYIFFLYYLQYPPAHYQAQARLSPPDVYGFGQVAKFDKFIFSLPSPYTKPKTVYVGYFDDFNADSQIDLTKIKKIAVNNTDIFWIYESDKEK</sequence>
<feature type="domain" description="Glycosyltransferase RgtA/B/C/D-like" evidence="9">
    <location>
        <begin position="75"/>
        <end position="229"/>
    </location>
</feature>
<evidence type="ECO:0000313" key="11">
    <source>
        <dbReference type="Proteomes" id="UP000178039"/>
    </source>
</evidence>
<dbReference type="GO" id="GO:0005886">
    <property type="term" value="C:plasma membrane"/>
    <property type="evidence" value="ECO:0007669"/>
    <property type="project" value="UniProtKB-SubCell"/>
</dbReference>
<proteinExistence type="predicted"/>
<evidence type="ECO:0000256" key="8">
    <source>
        <dbReference type="SAM" id="Phobius"/>
    </source>
</evidence>
<gene>
    <name evidence="10" type="ORF">A3H86_02750</name>
</gene>
<evidence type="ECO:0000256" key="3">
    <source>
        <dbReference type="ARBA" id="ARBA00022676"/>
    </source>
</evidence>
<evidence type="ECO:0000256" key="2">
    <source>
        <dbReference type="ARBA" id="ARBA00022475"/>
    </source>
</evidence>
<keyword evidence="6 8" id="KW-1133">Transmembrane helix</keyword>
<evidence type="ECO:0000256" key="1">
    <source>
        <dbReference type="ARBA" id="ARBA00004651"/>
    </source>
</evidence>
<evidence type="ECO:0000313" key="10">
    <source>
        <dbReference type="EMBL" id="OGK57765.1"/>
    </source>
</evidence>
<keyword evidence="2" id="KW-1003">Cell membrane</keyword>
<dbReference type="Pfam" id="PF13231">
    <property type="entry name" value="PMT_2"/>
    <property type="match status" value="1"/>
</dbReference>
<protein>
    <recommendedName>
        <fullName evidence="9">Glycosyltransferase RgtA/B/C/D-like domain-containing protein</fullName>
    </recommendedName>
</protein>
<reference evidence="10 11" key="1">
    <citation type="journal article" date="2016" name="Nat. Commun.">
        <title>Thousands of microbial genomes shed light on interconnected biogeochemical processes in an aquifer system.</title>
        <authorList>
            <person name="Anantharaman K."/>
            <person name="Brown C.T."/>
            <person name="Hug L.A."/>
            <person name="Sharon I."/>
            <person name="Castelle C.J."/>
            <person name="Probst A.J."/>
            <person name="Thomas B.C."/>
            <person name="Singh A."/>
            <person name="Wilkins M.J."/>
            <person name="Karaoz U."/>
            <person name="Brodie E.L."/>
            <person name="Williams K.H."/>
            <person name="Hubbard S.S."/>
            <person name="Banfield J.F."/>
        </authorList>
    </citation>
    <scope>NUCLEOTIDE SEQUENCE [LARGE SCALE GENOMIC DNA]</scope>
</reference>
<keyword evidence="7 8" id="KW-0472">Membrane</keyword>
<dbReference type="PANTHER" id="PTHR33908">
    <property type="entry name" value="MANNOSYLTRANSFERASE YKCB-RELATED"/>
    <property type="match status" value="1"/>
</dbReference>
<comment type="caution">
    <text evidence="10">The sequence shown here is derived from an EMBL/GenBank/DDBJ whole genome shotgun (WGS) entry which is preliminary data.</text>
</comment>
<keyword evidence="3" id="KW-0328">Glycosyltransferase</keyword>
<evidence type="ECO:0000256" key="4">
    <source>
        <dbReference type="ARBA" id="ARBA00022679"/>
    </source>
</evidence>
<keyword evidence="5 8" id="KW-0812">Transmembrane</keyword>
<dbReference type="PANTHER" id="PTHR33908:SF11">
    <property type="entry name" value="MEMBRANE PROTEIN"/>
    <property type="match status" value="1"/>
</dbReference>
<dbReference type="Proteomes" id="UP000178039">
    <property type="component" value="Unassembled WGS sequence"/>
</dbReference>
<feature type="transmembrane region" description="Helical" evidence="8">
    <location>
        <begin position="333"/>
        <end position="352"/>
    </location>
</feature>
<keyword evidence="4" id="KW-0808">Transferase</keyword>
<feature type="transmembrane region" description="Helical" evidence="8">
    <location>
        <begin position="390"/>
        <end position="409"/>
    </location>
</feature>
<evidence type="ECO:0000256" key="7">
    <source>
        <dbReference type="ARBA" id="ARBA00023136"/>
    </source>
</evidence>
<feature type="transmembrane region" description="Helical" evidence="8">
    <location>
        <begin position="12"/>
        <end position="29"/>
    </location>
</feature>
<dbReference type="AlphaFoldDB" id="A0A1F7JQ78"/>
<accession>A0A1F7JQ78</accession>
<dbReference type="InterPro" id="IPR038731">
    <property type="entry name" value="RgtA/B/C-like"/>
</dbReference>
<name>A0A1F7JQ78_9BACT</name>
<feature type="transmembrane region" description="Helical" evidence="8">
    <location>
        <begin position="306"/>
        <end position="326"/>
    </location>
</feature>
<dbReference type="GO" id="GO:0016763">
    <property type="term" value="F:pentosyltransferase activity"/>
    <property type="evidence" value="ECO:0007669"/>
    <property type="project" value="TreeGrafter"/>
</dbReference>
<feature type="transmembrane region" description="Helical" evidence="8">
    <location>
        <begin position="358"/>
        <end position="378"/>
    </location>
</feature>